<dbReference type="EMBL" id="CAFBMX010000007">
    <property type="protein sequence ID" value="CAB4937212.1"/>
    <property type="molecule type" value="Genomic_DNA"/>
</dbReference>
<protein>
    <submittedName>
        <fullName evidence="1">Unannotated protein</fullName>
    </submittedName>
</protein>
<evidence type="ECO:0000313" key="1">
    <source>
        <dbReference type="EMBL" id="CAB4937212.1"/>
    </source>
</evidence>
<dbReference type="AlphaFoldDB" id="A0A6J7J3T5"/>
<sequence>MRGEPRTMLRDTTLSTPELEWRRLPRAEAQDHCTCGGCGRRPLIGETVHQFGTKVVCDLCRHRRRQSPDSSHRVRHAEFGASVRILSKAA</sequence>
<accession>A0A6J7J3T5</accession>
<organism evidence="1">
    <name type="scientific">freshwater metagenome</name>
    <dbReference type="NCBI Taxonomy" id="449393"/>
    <lineage>
        <taxon>unclassified sequences</taxon>
        <taxon>metagenomes</taxon>
        <taxon>ecological metagenomes</taxon>
    </lineage>
</organism>
<name>A0A6J7J3T5_9ZZZZ</name>
<reference evidence="1" key="1">
    <citation type="submission" date="2020-05" db="EMBL/GenBank/DDBJ databases">
        <authorList>
            <person name="Chiriac C."/>
            <person name="Salcher M."/>
            <person name="Ghai R."/>
            <person name="Kavagutti S V."/>
        </authorList>
    </citation>
    <scope>NUCLEOTIDE SEQUENCE</scope>
</reference>
<gene>
    <name evidence="1" type="ORF">UFOPK3674_01564</name>
</gene>
<proteinExistence type="predicted"/>